<organism evidence="1 2">
    <name type="scientific">Ligilactobacillus equi DSM 15833 = JCM 10991</name>
    <dbReference type="NCBI Taxonomy" id="1423740"/>
    <lineage>
        <taxon>Bacteria</taxon>
        <taxon>Bacillati</taxon>
        <taxon>Bacillota</taxon>
        <taxon>Bacilli</taxon>
        <taxon>Lactobacillales</taxon>
        <taxon>Lactobacillaceae</taxon>
        <taxon>Ligilactobacillus</taxon>
    </lineage>
</organism>
<dbReference type="EMBL" id="AZFH01000067">
    <property type="protein sequence ID" value="KRL80258.1"/>
    <property type="molecule type" value="Genomic_DNA"/>
</dbReference>
<name>A0A0R1TNT8_9LACO</name>
<dbReference type="InterPro" id="IPR056096">
    <property type="entry name" value="DUF7679"/>
</dbReference>
<dbReference type="Pfam" id="PF24727">
    <property type="entry name" value="DUF7679"/>
    <property type="match status" value="1"/>
</dbReference>
<proteinExistence type="predicted"/>
<gene>
    <name evidence="1" type="ORF">FC36_GL000094</name>
</gene>
<evidence type="ECO:0000313" key="1">
    <source>
        <dbReference type="EMBL" id="KRL80258.1"/>
    </source>
</evidence>
<evidence type="ECO:0000313" key="2">
    <source>
        <dbReference type="Proteomes" id="UP000051048"/>
    </source>
</evidence>
<dbReference type="AlphaFoldDB" id="A0A0R1TNT8"/>
<dbReference type="STRING" id="1423740.FC36_GL000094"/>
<comment type="caution">
    <text evidence="1">The sequence shown here is derived from an EMBL/GenBank/DDBJ whole genome shotgun (WGS) entry which is preliminary data.</text>
</comment>
<dbReference type="PATRIC" id="fig|1423740.3.peg.99"/>
<reference evidence="1 2" key="1">
    <citation type="journal article" date="2015" name="Genome Announc.">
        <title>Expanding the biotechnology potential of lactobacilli through comparative genomics of 213 strains and associated genera.</title>
        <authorList>
            <person name="Sun Z."/>
            <person name="Harris H.M."/>
            <person name="McCann A."/>
            <person name="Guo C."/>
            <person name="Argimon S."/>
            <person name="Zhang W."/>
            <person name="Yang X."/>
            <person name="Jeffery I.B."/>
            <person name="Cooney J.C."/>
            <person name="Kagawa T.F."/>
            <person name="Liu W."/>
            <person name="Song Y."/>
            <person name="Salvetti E."/>
            <person name="Wrobel A."/>
            <person name="Rasinkangas P."/>
            <person name="Parkhill J."/>
            <person name="Rea M.C."/>
            <person name="O'Sullivan O."/>
            <person name="Ritari J."/>
            <person name="Douillard F.P."/>
            <person name="Paul Ross R."/>
            <person name="Yang R."/>
            <person name="Briner A.E."/>
            <person name="Felis G.E."/>
            <person name="de Vos W.M."/>
            <person name="Barrangou R."/>
            <person name="Klaenhammer T.R."/>
            <person name="Caufield P.W."/>
            <person name="Cui Y."/>
            <person name="Zhang H."/>
            <person name="O'Toole P.W."/>
        </authorList>
    </citation>
    <scope>NUCLEOTIDE SEQUENCE [LARGE SCALE GENOMIC DNA]</scope>
    <source>
        <strain evidence="1 2">DSM 15833</strain>
    </source>
</reference>
<dbReference type="Proteomes" id="UP000051048">
    <property type="component" value="Unassembled WGS sequence"/>
</dbReference>
<accession>A0A0R1TNT8</accession>
<protein>
    <submittedName>
        <fullName evidence="1">Uncharacterized protein</fullName>
    </submittedName>
</protein>
<sequence>MVGMAQRQTYLVWVRLINGRTEVYQLPKDVATAVNQYRKENKNQPWAFFFKGGLVNVPLGPYINYRNFSMQPPIVTGRIEKIKAYRWLKKHHQIPRTRSQFIQATDWYYYSQRQLFSFLSHDFSRMSQKEILRDIKFWQGHTYPKSFLWSTQSRIWWQKGLFKIIKIFKNILPD</sequence>